<proteinExistence type="predicted"/>
<comment type="caution">
    <text evidence="1">The sequence shown here is derived from an EMBL/GenBank/DDBJ whole genome shotgun (WGS) entry which is preliminary data.</text>
</comment>
<organism evidence="1 2">
    <name type="scientific">Candidatus Staskawiczbacteria bacterium RIFCSPHIGHO2_01_FULL_41_41</name>
    <dbReference type="NCBI Taxonomy" id="1802203"/>
    <lineage>
        <taxon>Bacteria</taxon>
        <taxon>Candidatus Staskawicziibacteriota</taxon>
    </lineage>
</organism>
<gene>
    <name evidence="1" type="ORF">A2822_02490</name>
</gene>
<dbReference type="PANTHER" id="PTHR42702">
    <property type="entry name" value="NUCLEOTIDE PYROPHOSPHOHYDROLASE"/>
    <property type="match status" value="1"/>
</dbReference>
<dbReference type="SUPFAM" id="SSF101386">
    <property type="entry name" value="all-alpha NTP pyrophosphatases"/>
    <property type="match status" value="1"/>
</dbReference>
<accession>A0A1G2HSI7</accession>
<dbReference type="Proteomes" id="UP000178774">
    <property type="component" value="Unassembled WGS sequence"/>
</dbReference>
<dbReference type="Gene3D" id="1.10.287.1080">
    <property type="entry name" value="MazG-like"/>
    <property type="match status" value="1"/>
</dbReference>
<dbReference type="AlphaFoldDB" id="A0A1G2HSI7"/>
<reference evidence="1 2" key="1">
    <citation type="journal article" date="2016" name="Nat. Commun.">
        <title>Thousands of microbial genomes shed light on interconnected biogeochemical processes in an aquifer system.</title>
        <authorList>
            <person name="Anantharaman K."/>
            <person name="Brown C.T."/>
            <person name="Hug L.A."/>
            <person name="Sharon I."/>
            <person name="Castelle C.J."/>
            <person name="Probst A.J."/>
            <person name="Thomas B.C."/>
            <person name="Singh A."/>
            <person name="Wilkins M.J."/>
            <person name="Karaoz U."/>
            <person name="Brodie E.L."/>
            <person name="Williams K.H."/>
            <person name="Hubbard S.S."/>
            <person name="Banfield J.F."/>
        </authorList>
    </citation>
    <scope>NUCLEOTIDE SEQUENCE [LARGE SCALE GENOMIC DNA]</scope>
</reference>
<evidence type="ECO:0008006" key="3">
    <source>
        <dbReference type="Google" id="ProtNLM"/>
    </source>
</evidence>
<protein>
    <recommendedName>
        <fullName evidence="3">NTP pyrophosphohydrolase MazG putative catalytic core domain-containing protein</fullName>
    </recommendedName>
</protein>
<evidence type="ECO:0000313" key="1">
    <source>
        <dbReference type="EMBL" id="OGZ65359.1"/>
    </source>
</evidence>
<dbReference type="PANTHER" id="PTHR42702:SF1">
    <property type="entry name" value="REGULATORY PROTEIN FOR BETA-LACTAMASE"/>
    <property type="match status" value="1"/>
</dbReference>
<name>A0A1G2HSI7_9BACT</name>
<dbReference type="EMBL" id="MHOP01000023">
    <property type="protein sequence ID" value="OGZ65359.1"/>
    <property type="molecule type" value="Genomic_DNA"/>
</dbReference>
<evidence type="ECO:0000313" key="2">
    <source>
        <dbReference type="Proteomes" id="UP000178774"/>
    </source>
</evidence>
<sequence>MPQIKPDSTIKEYQQFVHEVYGLQNARYFSLQDMLNNIERFTTRALKGIRKGDAQKTKLNLMISLSWFISMMNQLHIDIEEEVWKRFPYMCSYCAHCPCVCKAKKIQARQKVVIDNKKRPVTMEDFQKMFSNIYPASTRTLDHAGVHLAEEMGEIAESILIYRGSHQDEGFKNVILECADFISCLMGVCNSLEINLAKEISKEFSQNCHVCKKAPCQCNFAQIMQFKS</sequence>